<evidence type="ECO:0000313" key="2">
    <source>
        <dbReference type="Proteomes" id="UP000269374"/>
    </source>
</evidence>
<accession>A0A387BPF9</accession>
<dbReference type="EMBL" id="CP032627">
    <property type="protein sequence ID" value="AYG00411.1"/>
    <property type="molecule type" value="Genomic_DNA"/>
</dbReference>
<dbReference type="RefSeq" id="WP_120771799.1">
    <property type="nucleotide sequence ID" value="NZ_CP032627.1"/>
</dbReference>
<dbReference type="AlphaFoldDB" id="A0A387BPF9"/>
<proteinExistence type="predicted"/>
<evidence type="ECO:0000313" key="1">
    <source>
        <dbReference type="EMBL" id="AYG00411.1"/>
    </source>
</evidence>
<protein>
    <submittedName>
        <fullName evidence="1">Uncharacterized protein</fullName>
    </submittedName>
</protein>
<name>A0A387BPF9_9LACT</name>
<gene>
    <name evidence="1" type="ORF">D7I46_04480</name>
</gene>
<dbReference type="KEGG" id="lact:D7I46_04480"/>
<organism evidence="1 2">
    <name type="scientific">Lactococcus allomyrinae</name>
    <dbReference type="NCBI Taxonomy" id="2419773"/>
    <lineage>
        <taxon>Bacteria</taxon>
        <taxon>Bacillati</taxon>
        <taxon>Bacillota</taxon>
        <taxon>Bacilli</taxon>
        <taxon>Lactobacillales</taxon>
        <taxon>Streptococcaceae</taxon>
        <taxon>Lactococcus</taxon>
    </lineage>
</organism>
<keyword evidence="2" id="KW-1185">Reference proteome</keyword>
<sequence length="68" mass="7845">MNFTRQQWNLKDKKDLLELLPTENSLSTQFNNTESKTMSALVESEKLPIINDKIMELTKVQSCSLTKV</sequence>
<reference evidence="1 2" key="1">
    <citation type="submission" date="2018-09" db="EMBL/GenBank/DDBJ databases">
        <title>Genome sequencing of strain 1JSPR-7.</title>
        <authorList>
            <person name="Heo J."/>
            <person name="Kim S.-J."/>
            <person name="Kwon S.-W."/>
        </authorList>
    </citation>
    <scope>NUCLEOTIDE SEQUENCE [LARGE SCALE GENOMIC DNA]</scope>
    <source>
        <strain evidence="1 2">1JSPR-7</strain>
    </source>
</reference>
<dbReference type="Proteomes" id="UP000269374">
    <property type="component" value="Chromosome"/>
</dbReference>